<keyword evidence="7" id="KW-1185">Reference proteome</keyword>
<dbReference type="Pfam" id="PF16113">
    <property type="entry name" value="ECH_2"/>
    <property type="match status" value="1"/>
</dbReference>
<dbReference type="InterPro" id="IPR029045">
    <property type="entry name" value="ClpP/crotonase-like_dom_sf"/>
</dbReference>
<feature type="domain" description="Enoyl-CoA hydratase/isomerase" evidence="4">
    <location>
        <begin position="64"/>
        <end position="348"/>
    </location>
</feature>
<dbReference type="CDD" id="cd06558">
    <property type="entry name" value="crotonase-like"/>
    <property type="match status" value="1"/>
</dbReference>
<dbReference type="PANTHER" id="PTHR43176:SF3">
    <property type="entry name" value="3-HYDROXYISOBUTYRYL-COA HYDROLASE, MITOCHONDRIAL"/>
    <property type="match status" value="1"/>
</dbReference>
<dbReference type="AlphaFoldDB" id="A0A507D9Z5"/>
<evidence type="ECO:0000313" key="5">
    <source>
        <dbReference type="EMBL" id="TPX45699.1"/>
    </source>
</evidence>
<dbReference type="Proteomes" id="UP000317494">
    <property type="component" value="Unassembled WGS sequence"/>
</dbReference>
<dbReference type="InterPro" id="IPR045004">
    <property type="entry name" value="ECH_dom"/>
</dbReference>
<dbReference type="Proteomes" id="UP000320475">
    <property type="component" value="Unassembled WGS sequence"/>
</dbReference>
<dbReference type="EMBL" id="QEAN01000148">
    <property type="protein sequence ID" value="TPX45699.1"/>
    <property type="molecule type" value="Genomic_DNA"/>
</dbReference>
<evidence type="ECO:0000259" key="4">
    <source>
        <dbReference type="Pfam" id="PF16113"/>
    </source>
</evidence>
<dbReference type="EMBL" id="QEAM01000057">
    <property type="protein sequence ID" value="TPX48195.1"/>
    <property type="molecule type" value="Genomic_DNA"/>
</dbReference>
<dbReference type="PANTHER" id="PTHR43176">
    <property type="entry name" value="3-HYDROXYISOBUTYRYL-COA HYDROLASE-RELATED"/>
    <property type="match status" value="1"/>
</dbReference>
<sequence length="516" mass="55704">MRAKACALSHTPSGIIRRPTKPASIAHRLQCRNSASASPGPLPTSTPPLRHSNLVPARLGTLRAVLLHRPRALDPPTLHQLAAHMRVFDADATGRTLMISNSAPFCANGAPEPAASHPASDASALLAALTRTAHAIGTLSTPLAVVMDGLAADTGLGICVHAPIRIATEHTSICIPRSGLHPAAGLAWFLAKNIDGPAVGAYLALVGAHLHGMEAVLSGFATHFVPADRLAAMADALSGLKSADLRAVGAVVEDFVGNAPSAHEWNSWAISGDVRNTIDRCFDSLLLTDIVDRLAADKSAFAAHTLMQIQSRSPIALNVSAELLRRAPKLDFASYMNLELRLAWYFTHCVRDSATETLQWDEVVHDRGNKLSAIFGDTDANPNDIEASSEYTLYSSKTYKYYTHRTAVSVPSEDDIRRIVTGDASGAGSFAFTKQELVDWFAGNWGTFLDDEHLTPISVMDPLMGGSRYMDPNYHEGVSGVQGTKREKWGVRQRVEAVIERRCIEKDGYLRWRSSK</sequence>
<dbReference type="GO" id="GO:0006574">
    <property type="term" value="P:L-valine catabolic process"/>
    <property type="evidence" value="ECO:0007669"/>
    <property type="project" value="TreeGrafter"/>
</dbReference>
<comment type="caution">
    <text evidence="6">The sequence shown here is derived from an EMBL/GenBank/DDBJ whole genome shotgun (WGS) entry which is preliminary data.</text>
</comment>
<dbReference type="Gene3D" id="3.90.226.10">
    <property type="entry name" value="2-enoyl-CoA Hydratase, Chain A, domain 1"/>
    <property type="match status" value="1"/>
</dbReference>
<evidence type="ECO:0000313" key="6">
    <source>
        <dbReference type="EMBL" id="TPX48195.1"/>
    </source>
</evidence>
<comment type="catalytic activity">
    <reaction evidence="1">
        <text>3-hydroxy-2-methylpropanoyl-CoA + H2O = 3-hydroxy-2-methylpropanoate + CoA + H(+)</text>
        <dbReference type="Rhea" id="RHEA:20888"/>
        <dbReference type="ChEBI" id="CHEBI:11805"/>
        <dbReference type="ChEBI" id="CHEBI:15377"/>
        <dbReference type="ChEBI" id="CHEBI:15378"/>
        <dbReference type="ChEBI" id="CHEBI:57287"/>
        <dbReference type="ChEBI" id="CHEBI:57340"/>
        <dbReference type="EC" id="3.1.2.4"/>
    </reaction>
</comment>
<dbReference type="OrthoDB" id="1737613at2759"/>
<evidence type="ECO:0000313" key="7">
    <source>
        <dbReference type="Proteomes" id="UP000317494"/>
    </source>
</evidence>
<evidence type="ECO:0000256" key="3">
    <source>
        <dbReference type="ARBA" id="ARBA00022801"/>
    </source>
</evidence>
<evidence type="ECO:0000256" key="1">
    <source>
        <dbReference type="ARBA" id="ARBA00001709"/>
    </source>
</evidence>
<dbReference type="InterPro" id="IPR032259">
    <property type="entry name" value="HIBYL-CoA-H"/>
</dbReference>
<dbReference type="VEuPathDB" id="FungiDB:SeMB42_g03906"/>
<reference evidence="7 8" key="1">
    <citation type="journal article" date="2019" name="Sci. Rep.">
        <title>Comparative genomics of chytrid fungi reveal insights into the obligate biotrophic and pathogenic lifestyle of Synchytrium endobioticum.</title>
        <authorList>
            <person name="van de Vossenberg B.T.L.H."/>
            <person name="Warris S."/>
            <person name="Nguyen H.D.T."/>
            <person name="van Gent-Pelzer M.P.E."/>
            <person name="Joly D.L."/>
            <person name="van de Geest H.C."/>
            <person name="Bonants P.J.M."/>
            <person name="Smith D.S."/>
            <person name="Levesque C.A."/>
            <person name="van der Lee T.A.J."/>
        </authorList>
    </citation>
    <scope>NUCLEOTIDE SEQUENCE [LARGE SCALE GENOMIC DNA]</scope>
    <source>
        <strain evidence="6 8">LEV6574</strain>
        <strain evidence="5 7">MB42</strain>
    </source>
</reference>
<name>A0A507D9Z5_9FUNG</name>
<keyword evidence="3" id="KW-0378">Hydrolase</keyword>
<protein>
    <recommendedName>
        <fullName evidence="2">3-hydroxyisobutyryl-CoA hydrolase</fullName>
        <ecNumber evidence="2">3.1.2.4</ecNumber>
    </recommendedName>
</protein>
<accession>A0A507D9Z5</accession>
<dbReference type="EC" id="3.1.2.4" evidence="2"/>
<dbReference type="SUPFAM" id="SSF52096">
    <property type="entry name" value="ClpP/crotonase"/>
    <property type="match status" value="1"/>
</dbReference>
<proteinExistence type="predicted"/>
<dbReference type="GO" id="GO:0003860">
    <property type="term" value="F:3-hydroxyisobutyryl-CoA hydrolase activity"/>
    <property type="evidence" value="ECO:0007669"/>
    <property type="project" value="UniProtKB-EC"/>
</dbReference>
<gene>
    <name evidence="6" type="ORF">SeLEV6574_g02173</name>
    <name evidence="5" type="ORF">SeMB42_g03906</name>
</gene>
<evidence type="ECO:0000313" key="8">
    <source>
        <dbReference type="Proteomes" id="UP000320475"/>
    </source>
</evidence>
<evidence type="ECO:0000256" key="2">
    <source>
        <dbReference type="ARBA" id="ARBA00011915"/>
    </source>
</evidence>
<dbReference type="STRING" id="286115.A0A507D9Z5"/>
<organism evidence="6 8">
    <name type="scientific">Synchytrium endobioticum</name>
    <dbReference type="NCBI Taxonomy" id="286115"/>
    <lineage>
        <taxon>Eukaryota</taxon>
        <taxon>Fungi</taxon>
        <taxon>Fungi incertae sedis</taxon>
        <taxon>Chytridiomycota</taxon>
        <taxon>Chytridiomycota incertae sedis</taxon>
        <taxon>Chytridiomycetes</taxon>
        <taxon>Synchytriales</taxon>
        <taxon>Synchytriaceae</taxon>
        <taxon>Synchytrium</taxon>
    </lineage>
</organism>